<comment type="caution">
    <text evidence="1">The sequence shown here is derived from an EMBL/GenBank/DDBJ whole genome shotgun (WGS) entry which is preliminary data.</text>
</comment>
<dbReference type="Gene3D" id="3.80.10.10">
    <property type="entry name" value="Ribonuclease Inhibitor"/>
    <property type="match status" value="1"/>
</dbReference>
<dbReference type="InterPro" id="IPR032675">
    <property type="entry name" value="LRR_dom_sf"/>
</dbReference>
<evidence type="ECO:0000313" key="1">
    <source>
        <dbReference type="EMBL" id="KAF7318335.1"/>
    </source>
</evidence>
<evidence type="ECO:0000313" key="2">
    <source>
        <dbReference type="Proteomes" id="UP000613580"/>
    </source>
</evidence>
<dbReference type="OrthoDB" id="2976884at2759"/>
<dbReference type="SUPFAM" id="SSF52047">
    <property type="entry name" value="RNI-like"/>
    <property type="match status" value="1"/>
</dbReference>
<keyword evidence="2" id="KW-1185">Reference proteome</keyword>
<sequence length="422" mass="47444">MSTDTWSRLPPEIAIQIGYHNVDDAQTLRAMRLVSHEMRRASTEPLFSVLGFYKEEDLVQCSQLLRDTPALAAAVNTVKMSIPLTGLSYPMLPCLRNVEEVHWSKNDPWDSKIAQAYMARIFPSATRLVLQDITFEHPSKFPLFLALCNPLRALDVQRCGSAFPELVFVPKHVALNVSQLRELTLVANSGLIKLPTMSSPGQLNLPTQLRTLKLLSDRDFIDVHIDESRDPCHLLMSILFLRSSASSLTQLTINPHSSTRYVNMALSNSASACPSLTALTQMTFHVGSLGGDTYASEVFFASFTANTMPRLITLRFVSRIQGEDDEAGWFSHLFQSRAGELHAESLHIKFPSLQKIVWSFRAASYRYGTTGIIPERARAAEYREAMESGLLRRLEEVGMGDVERLRSLVVIEWLDPMYRPLN</sequence>
<reference evidence="1" key="1">
    <citation type="submission" date="2020-05" db="EMBL/GenBank/DDBJ databases">
        <title>Mycena genomes resolve the evolution of fungal bioluminescence.</title>
        <authorList>
            <person name="Tsai I.J."/>
        </authorList>
    </citation>
    <scope>NUCLEOTIDE SEQUENCE</scope>
    <source>
        <strain evidence="1">110903Hualien_Pintung</strain>
    </source>
</reference>
<name>A0A8H6TGA6_MYCCL</name>
<dbReference type="EMBL" id="JACAZE010000004">
    <property type="protein sequence ID" value="KAF7318335.1"/>
    <property type="molecule type" value="Genomic_DNA"/>
</dbReference>
<gene>
    <name evidence="1" type="ORF">HMN09_00342300</name>
</gene>
<organism evidence="1 2">
    <name type="scientific">Mycena chlorophos</name>
    <name type="common">Agaric fungus</name>
    <name type="synonym">Agaricus chlorophos</name>
    <dbReference type="NCBI Taxonomy" id="658473"/>
    <lineage>
        <taxon>Eukaryota</taxon>
        <taxon>Fungi</taxon>
        <taxon>Dikarya</taxon>
        <taxon>Basidiomycota</taxon>
        <taxon>Agaricomycotina</taxon>
        <taxon>Agaricomycetes</taxon>
        <taxon>Agaricomycetidae</taxon>
        <taxon>Agaricales</taxon>
        <taxon>Marasmiineae</taxon>
        <taxon>Mycenaceae</taxon>
        <taxon>Mycena</taxon>
    </lineage>
</organism>
<dbReference type="AlphaFoldDB" id="A0A8H6TGA6"/>
<dbReference type="Proteomes" id="UP000613580">
    <property type="component" value="Unassembled WGS sequence"/>
</dbReference>
<accession>A0A8H6TGA6</accession>
<proteinExistence type="predicted"/>
<protein>
    <submittedName>
        <fullName evidence="1">Uncharacterized protein</fullName>
    </submittedName>
</protein>